<dbReference type="RefSeq" id="WP_398659002.1">
    <property type="nucleotide sequence ID" value="NZ_JBITDC010000011.1"/>
</dbReference>
<keyword evidence="2" id="KW-0472">Membrane</keyword>
<accession>A0ABW7Y7U2</accession>
<evidence type="ECO:0000313" key="3">
    <source>
        <dbReference type="EMBL" id="MFI5678446.1"/>
    </source>
</evidence>
<protein>
    <submittedName>
        <fullName evidence="3">Uncharacterized protein</fullName>
    </submittedName>
</protein>
<dbReference type="EMBL" id="JBITDC010000011">
    <property type="protein sequence ID" value="MFI5678446.1"/>
    <property type="molecule type" value="Genomic_DNA"/>
</dbReference>
<feature type="transmembrane region" description="Helical" evidence="2">
    <location>
        <begin position="37"/>
        <end position="58"/>
    </location>
</feature>
<keyword evidence="4" id="KW-1185">Reference proteome</keyword>
<dbReference type="Proteomes" id="UP001612415">
    <property type="component" value="Unassembled WGS sequence"/>
</dbReference>
<keyword evidence="2" id="KW-1133">Transmembrane helix</keyword>
<organism evidence="3 4">
    <name type="scientific">Streptomyces cellulosae</name>
    <dbReference type="NCBI Taxonomy" id="1968"/>
    <lineage>
        <taxon>Bacteria</taxon>
        <taxon>Bacillati</taxon>
        <taxon>Actinomycetota</taxon>
        <taxon>Actinomycetes</taxon>
        <taxon>Kitasatosporales</taxon>
        <taxon>Streptomycetaceae</taxon>
        <taxon>Streptomyces</taxon>
    </lineage>
</organism>
<evidence type="ECO:0000256" key="1">
    <source>
        <dbReference type="SAM" id="MobiDB-lite"/>
    </source>
</evidence>
<reference evidence="3 4" key="1">
    <citation type="submission" date="2024-10" db="EMBL/GenBank/DDBJ databases">
        <title>The Natural Products Discovery Center: Release of the First 8490 Sequenced Strains for Exploring Actinobacteria Biosynthetic Diversity.</title>
        <authorList>
            <person name="Kalkreuter E."/>
            <person name="Kautsar S.A."/>
            <person name="Yang D."/>
            <person name="Bader C.D."/>
            <person name="Teijaro C.N."/>
            <person name="Fluegel L."/>
            <person name="Davis C.M."/>
            <person name="Simpson J.R."/>
            <person name="Lauterbach L."/>
            <person name="Steele A.D."/>
            <person name="Gui C."/>
            <person name="Meng S."/>
            <person name="Li G."/>
            <person name="Viehrig K."/>
            <person name="Ye F."/>
            <person name="Su P."/>
            <person name="Kiefer A.F."/>
            <person name="Nichols A."/>
            <person name="Cepeda A.J."/>
            <person name="Yan W."/>
            <person name="Fan B."/>
            <person name="Jiang Y."/>
            <person name="Adhikari A."/>
            <person name="Zheng C.-J."/>
            <person name="Schuster L."/>
            <person name="Cowan T.M."/>
            <person name="Smanski M.J."/>
            <person name="Chevrette M.G."/>
            <person name="De Carvalho L.P.S."/>
            <person name="Shen B."/>
        </authorList>
    </citation>
    <scope>NUCLEOTIDE SEQUENCE [LARGE SCALE GENOMIC DNA]</scope>
    <source>
        <strain evidence="3 4">NPDC051599</strain>
    </source>
</reference>
<evidence type="ECO:0000313" key="4">
    <source>
        <dbReference type="Proteomes" id="UP001612415"/>
    </source>
</evidence>
<feature type="compositionally biased region" description="Basic and acidic residues" evidence="1">
    <location>
        <begin position="22"/>
        <end position="33"/>
    </location>
</feature>
<feature type="compositionally biased region" description="Basic and acidic residues" evidence="1">
    <location>
        <begin position="1"/>
        <end position="12"/>
    </location>
</feature>
<feature type="region of interest" description="Disordered" evidence="1">
    <location>
        <begin position="1"/>
        <end position="35"/>
    </location>
</feature>
<comment type="caution">
    <text evidence="3">The sequence shown here is derived from an EMBL/GenBank/DDBJ whole genome shotgun (WGS) entry which is preliminary data.</text>
</comment>
<sequence length="82" mass="8413">MSTTDGHSDDQQPHGTPPTEPHTPDETPAEHPRTRSALAWATIGLSAAFCTTGVVLALTGHEGAGIALIAAGSLERGVSTRK</sequence>
<gene>
    <name evidence="3" type="ORF">ACIA8P_27925</name>
</gene>
<evidence type="ECO:0000256" key="2">
    <source>
        <dbReference type="SAM" id="Phobius"/>
    </source>
</evidence>
<name>A0ABW7Y7U2_STRCE</name>
<proteinExistence type="predicted"/>
<keyword evidence="2" id="KW-0812">Transmembrane</keyword>